<gene>
    <name evidence="2" type="ORF">QYM36_011631</name>
</gene>
<dbReference type="GO" id="GO:0071169">
    <property type="term" value="P:establishment of protein localization to chromatin"/>
    <property type="evidence" value="ECO:0007669"/>
    <property type="project" value="TreeGrafter"/>
</dbReference>
<dbReference type="GO" id="GO:0061775">
    <property type="term" value="F:cohesin loader activity"/>
    <property type="evidence" value="ECO:0007669"/>
    <property type="project" value="InterPro"/>
</dbReference>
<keyword evidence="3" id="KW-1185">Reference proteome</keyword>
<dbReference type="GO" id="GO:0034087">
    <property type="term" value="P:establishment of mitotic sister chromatid cohesion"/>
    <property type="evidence" value="ECO:0007669"/>
    <property type="project" value="TreeGrafter"/>
</dbReference>
<sequence>MSLRVAFLDYFGVLLLPDDGKTLSHLIRRDENLMQKNLKEFAAKDPGKALKYGIKFDCNKYHRTSMKGREDLDRDKSERKFFSNQKERDEKKRERGEKEKGTNLERKNLSWAVQRRSESTLVKCFFVENASELQLAALRLVTTEWPSFGLLLSLLGQLLVSNFVTKTVEMSLRVASFDYLGVVAAKPRKDAVTSHKKNDLVDDIIKDPITD</sequence>
<dbReference type="Proteomes" id="UP001187531">
    <property type="component" value="Unassembled WGS sequence"/>
</dbReference>
<protein>
    <submittedName>
        <fullName evidence="2">Uncharacterized protein</fullName>
    </submittedName>
</protein>
<dbReference type="PANTHER" id="PTHR21704:SF18">
    <property type="entry name" value="NIPPED-B-LIKE PROTEIN"/>
    <property type="match status" value="1"/>
</dbReference>
<reference evidence="2" key="1">
    <citation type="submission" date="2023-07" db="EMBL/GenBank/DDBJ databases">
        <title>Chromosome-level genome assembly of Artemia franciscana.</title>
        <authorList>
            <person name="Jo E."/>
        </authorList>
    </citation>
    <scope>NUCLEOTIDE SEQUENCE</scope>
    <source>
        <tissue evidence="2">Whole body</tissue>
    </source>
</reference>
<dbReference type="GO" id="GO:0010468">
    <property type="term" value="P:regulation of gene expression"/>
    <property type="evidence" value="ECO:0007669"/>
    <property type="project" value="InterPro"/>
</dbReference>
<accession>A0AA88L4X1</accession>
<dbReference type="PANTHER" id="PTHR21704">
    <property type="entry name" value="NIPPED-B-LIKE PROTEIN DELANGIN SCC2-RELATED"/>
    <property type="match status" value="1"/>
</dbReference>
<evidence type="ECO:0000256" key="1">
    <source>
        <dbReference type="SAM" id="MobiDB-lite"/>
    </source>
</evidence>
<proteinExistence type="predicted"/>
<dbReference type="GO" id="GO:0003682">
    <property type="term" value="F:chromatin binding"/>
    <property type="evidence" value="ECO:0007669"/>
    <property type="project" value="TreeGrafter"/>
</dbReference>
<dbReference type="InterPro" id="IPR033031">
    <property type="entry name" value="Scc2/Nipped-B"/>
</dbReference>
<dbReference type="EMBL" id="JAVRJZ010000015">
    <property type="protein sequence ID" value="KAK2712994.1"/>
    <property type="molecule type" value="Genomic_DNA"/>
</dbReference>
<evidence type="ECO:0000313" key="3">
    <source>
        <dbReference type="Proteomes" id="UP001187531"/>
    </source>
</evidence>
<evidence type="ECO:0000313" key="2">
    <source>
        <dbReference type="EMBL" id="KAK2712994.1"/>
    </source>
</evidence>
<feature type="region of interest" description="Disordered" evidence="1">
    <location>
        <begin position="68"/>
        <end position="101"/>
    </location>
</feature>
<comment type="caution">
    <text evidence="2">The sequence shown here is derived from an EMBL/GenBank/DDBJ whole genome shotgun (WGS) entry which is preliminary data.</text>
</comment>
<dbReference type="GO" id="GO:0090694">
    <property type="term" value="C:Scc2-Scc4 cohesin loading complex"/>
    <property type="evidence" value="ECO:0007669"/>
    <property type="project" value="TreeGrafter"/>
</dbReference>
<dbReference type="GO" id="GO:1990414">
    <property type="term" value="P:replication-born double-strand break repair via sister chromatid exchange"/>
    <property type="evidence" value="ECO:0007669"/>
    <property type="project" value="TreeGrafter"/>
</dbReference>
<dbReference type="AlphaFoldDB" id="A0AA88L4X1"/>
<dbReference type="GO" id="GO:0140588">
    <property type="term" value="P:chromatin looping"/>
    <property type="evidence" value="ECO:0007669"/>
    <property type="project" value="InterPro"/>
</dbReference>
<name>A0AA88L4X1_ARTSF</name>
<organism evidence="2 3">
    <name type="scientific">Artemia franciscana</name>
    <name type="common">Brine shrimp</name>
    <name type="synonym">Artemia sanfranciscana</name>
    <dbReference type="NCBI Taxonomy" id="6661"/>
    <lineage>
        <taxon>Eukaryota</taxon>
        <taxon>Metazoa</taxon>
        <taxon>Ecdysozoa</taxon>
        <taxon>Arthropoda</taxon>
        <taxon>Crustacea</taxon>
        <taxon>Branchiopoda</taxon>
        <taxon>Anostraca</taxon>
        <taxon>Artemiidae</taxon>
        <taxon>Artemia</taxon>
    </lineage>
</organism>